<proteinExistence type="predicted"/>
<dbReference type="RefSeq" id="WP_143681561.1">
    <property type="nucleotide sequence ID" value="NZ_FZOF01000006.1"/>
</dbReference>
<dbReference type="OrthoDB" id="4252701at2"/>
<name>A0A239EKN8_9ACTN</name>
<evidence type="ECO:0000313" key="2">
    <source>
        <dbReference type="Proteomes" id="UP000198280"/>
    </source>
</evidence>
<protein>
    <recommendedName>
        <fullName evidence="3">DNA primase/polymerase bifunctional N-terminal domain-containing protein</fullName>
    </recommendedName>
</protein>
<sequence>MCDEFCGPALAAWLARGADGTRRRLDEWARARNGVALLPVGHRWDAVRIPERPGHQVLARLRDSAAPVGPAMWDRRCGFLYFLVPPRAGDVWSPLGLRFLTRGGWLAAADPRQPARHPALWLCSGGDAELTGPAYLYLACLEVLTAGARPLPRVSAPL</sequence>
<keyword evidence="2" id="KW-1185">Reference proteome</keyword>
<gene>
    <name evidence="1" type="ORF">SAMN05216252_1062</name>
</gene>
<accession>A0A239EKN8</accession>
<organism evidence="1 2">
    <name type="scientific">Actinacidiphila glaucinigra</name>
    <dbReference type="NCBI Taxonomy" id="235986"/>
    <lineage>
        <taxon>Bacteria</taxon>
        <taxon>Bacillati</taxon>
        <taxon>Actinomycetota</taxon>
        <taxon>Actinomycetes</taxon>
        <taxon>Kitasatosporales</taxon>
        <taxon>Streptomycetaceae</taxon>
        <taxon>Actinacidiphila</taxon>
    </lineage>
</organism>
<evidence type="ECO:0000313" key="1">
    <source>
        <dbReference type="EMBL" id="SNS44613.1"/>
    </source>
</evidence>
<reference evidence="1 2" key="1">
    <citation type="submission" date="2017-06" db="EMBL/GenBank/DDBJ databases">
        <authorList>
            <person name="Kim H.J."/>
            <person name="Triplett B.A."/>
        </authorList>
    </citation>
    <scope>NUCLEOTIDE SEQUENCE [LARGE SCALE GENOMIC DNA]</scope>
    <source>
        <strain evidence="1 2">CGMCC 4.1858</strain>
    </source>
</reference>
<dbReference type="Proteomes" id="UP000198280">
    <property type="component" value="Unassembled WGS sequence"/>
</dbReference>
<dbReference type="AlphaFoldDB" id="A0A239EKN8"/>
<dbReference type="EMBL" id="FZOF01000006">
    <property type="protein sequence ID" value="SNS44613.1"/>
    <property type="molecule type" value="Genomic_DNA"/>
</dbReference>
<evidence type="ECO:0008006" key="3">
    <source>
        <dbReference type="Google" id="ProtNLM"/>
    </source>
</evidence>